<dbReference type="EC" id="1.2.1.3" evidence="7"/>
<reference evidence="12 13" key="1">
    <citation type="journal article" date="2012" name="BMC Genomics">
        <title>Genomic basis of broad host range and environmental adaptability of Rhizobium tropici CIAT 899 and Rhizobium sp. PRF 81 which are used in inoculants for common bean (Phaseolus vulgaris L.).</title>
        <authorList>
            <person name="Ormeno-Orrillo E."/>
            <person name="Menna P."/>
            <person name="Almeida L.G."/>
            <person name="Ollero F.J."/>
            <person name="Nicolas M.F."/>
            <person name="Pains Rodrigues E."/>
            <person name="Shigueyoshi Nakatani A."/>
            <person name="Silva Batista J.S."/>
            <person name="Oliveira Chueire L.M."/>
            <person name="Souza R.C."/>
            <person name="Ribeiro Vasconcelos A.T."/>
            <person name="Megias M."/>
            <person name="Hungria M."/>
            <person name="Martinez-Romero E."/>
        </authorList>
    </citation>
    <scope>NUCLEOTIDE SEQUENCE [LARGE SCALE GENOMIC DNA]</scope>
    <source>
        <strain evidence="12 13">PRF 81</strain>
    </source>
</reference>
<dbReference type="InterPro" id="IPR016161">
    <property type="entry name" value="Ald_DH/histidinol_DH"/>
</dbReference>
<name>N6V1Z0_9HYPH</name>
<evidence type="ECO:0000256" key="3">
    <source>
        <dbReference type="ARBA" id="ARBA00022857"/>
    </source>
</evidence>
<dbReference type="PROSITE" id="PS00687">
    <property type="entry name" value="ALDEHYDE_DEHYDR_GLU"/>
    <property type="match status" value="1"/>
</dbReference>
<evidence type="ECO:0000256" key="7">
    <source>
        <dbReference type="ARBA" id="ARBA00024226"/>
    </source>
</evidence>
<dbReference type="FunFam" id="3.40.605.10:FF:000007">
    <property type="entry name" value="NAD/NADP-dependent betaine aldehyde dehydrogenase"/>
    <property type="match status" value="1"/>
</dbReference>
<dbReference type="InterPro" id="IPR016163">
    <property type="entry name" value="Ald_DH_C"/>
</dbReference>
<evidence type="ECO:0000256" key="9">
    <source>
        <dbReference type="PROSITE-ProRule" id="PRU10007"/>
    </source>
</evidence>
<evidence type="ECO:0000313" key="13">
    <source>
        <dbReference type="Proteomes" id="UP000012429"/>
    </source>
</evidence>
<sequence length="601" mass="64261">MFSRSVPDTDPDDMPAFSIALSIAARAGAISAIKRSPASDSVTLRVVLLKIRRDRRSSSAATAWLSADEDIPSSRAAARKPPCRATAAIASSSARLAFIALFSLSGCPSLSYYPNQIARFTFIGKMKETLMRTIDTIYVNGRFVQPHGTELAPLFNPTTEKQIGTVRLGNEQDVDDAVSAAKAAFPSLSQSSKAERIAMLHSLHEAVSARAADLTEAMREEYGAPASFIGFSVPHAATAFLHMAETLENYQFRRRIGHAEVEMRPAGVAAAITPWNSNYGFICSKLATAIAAGATMVIKPSEMSAIQTQLITECLHTAGLPDGVFNIVNGYGHVVGAALSAHRDIAKISFTGSTATGRAIFQAASMTMKRVTLELGGKSPNIILDDADLDLVIPQVLAAGLANSGQACIAGTRILAPQSRLDEIQQRLADAVSALKVGDAKDPAVSIGPMVSQKQWDRVQSHIHLGQEEGAQLVVGGEGRPEGLDRGWFVRPTVFSGVNNDMRIAREEIFGPVLCVIPYRDEAHAVEIANDTVYGLQAYVFSADINRAKRVAEQIEAGRVVINGAPHEPLAPFGGFKQSGMGREFGTYGLESFLEPRAVLS</sequence>
<protein>
    <recommendedName>
        <fullName evidence="7">aldehyde dehydrogenase (NAD(+))</fullName>
        <ecNumber evidence="7">1.2.1.3</ecNumber>
    </recommendedName>
</protein>
<dbReference type="PANTHER" id="PTHR42804">
    <property type="entry name" value="ALDEHYDE DEHYDROGENASE"/>
    <property type="match status" value="1"/>
</dbReference>
<dbReference type="GO" id="GO:0004029">
    <property type="term" value="F:aldehyde dehydrogenase (NAD+) activity"/>
    <property type="evidence" value="ECO:0007669"/>
    <property type="project" value="UniProtKB-EC"/>
</dbReference>
<dbReference type="InterPro" id="IPR029510">
    <property type="entry name" value="Ald_DH_CS_GLU"/>
</dbReference>
<keyword evidence="4" id="KW-0630">Potassium</keyword>
<dbReference type="Proteomes" id="UP000012429">
    <property type="component" value="Unassembled WGS sequence"/>
</dbReference>
<proteinExistence type="inferred from homology"/>
<keyword evidence="3" id="KW-0521">NADP</keyword>
<dbReference type="GO" id="GO:0046872">
    <property type="term" value="F:metal ion binding"/>
    <property type="evidence" value="ECO:0007669"/>
    <property type="project" value="UniProtKB-KW"/>
</dbReference>
<evidence type="ECO:0000256" key="1">
    <source>
        <dbReference type="ARBA" id="ARBA00009986"/>
    </source>
</evidence>
<keyword evidence="13" id="KW-1185">Reference proteome</keyword>
<dbReference type="STRING" id="363754.RHSP_56885"/>
<dbReference type="FunFam" id="3.40.309.10:FF:000012">
    <property type="entry name" value="Betaine aldehyde dehydrogenase"/>
    <property type="match status" value="1"/>
</dbReference>
<feature type="active site" evidence="9">
    <location>
        <position position="374"/>
    </location>
</feature>
<feature type="domain" description="Aldehyde dehydrogenase" evidence="11">
    <location>
        <begin position="145"/>
        <end position="599"/>
    </location>
</feature>
<evidence type="ECO:0000259" key="11">
    <source>
        <dbReference type="Pfam" id="PF00171"/>
    </source>
</evidence>
<keyword evidence="5 10" id="KW-0560">Oxidoreductase</keyword>
<dbReference type="Gene3D" id="3.40.605.10">
    <property type="entry name" value="Aldehyde Dehydrogenase, Chain A, domain 1"/>
    <property type="match status" value="1"/>
</dbReference>
<dbReference type="Pfam" id="PF00171">
    <property type="entry name" value="Aldedh"/>
    <property type="match status" value="1"/>
</dbReference>
<organism evidence="12 13">
    <name type="scientific">Rhizobium freirei PRF 81</name>
    <dbReference type="NCBI Taxonomy" id="363754"/>
    <lineage>
        <taxon>Bacteria</taxon>
        <taxon>Pseudomonadati</taxon>
        <taxon>Pseudomonadota</taxon>
        <taxon>Alphaproteobacteria</taxon>
        <taxon>Hyphomicrobiales</taxon>
        <taxon>Rhizobiaceae</taxon>
        <taxon>Rhizobium/Agrobacterium group</taxon>
        <taxon>Rhizobium</taxon>
    </lineage>
</organism>
<evidence type="ECO:0000256" key="4">
    <source>
        <dbReference type="ARBA" id="ARBA00022958"/>
    </source>
</evidence>
<accession>N6V1Z0</accession>
<evidence type="ECO:0000256" key="6">
    <source>
        <dbReference type="ARBA" id="ARBA00023097"/>
    </source>
</evidence>
<dbReference type="InterPro" id="IPR015590">
    <property type="entry name" value="Aldehyde_DH_dom"/>
</dbReference>
<comment type="catalytic activity">
    <reaction evidence="8">
        <text>an aldehyde + NAD(+) + H2O = a carboxylate + NADH + 2 H(+)</text>
        <dbReference type="Rhea" id="RHEA:16185"/>
        <dbReference type="ChEBI" id="CHEBI:15377"/>
        <dbReference type="ChEBI" id="CHEBI:15378"/>
        <dbReference type="ChEBI" id="CHEBI:17478"/>
        <dbReference type="ChEBI" id="CHEBI:29067"/>
        <dbReference type="ChEBI" id="CHEBI:57540"/>
        <dbReference type="ChEBI" id="CHEBI:57945"/>
        <dbReference type="EC" id="1.2.1.3"/>
    </reaction>
</comment>
<keyword evidence="2" id="KW-0479">Metal-binding</keyword>
<evidence type="ECO:0000256" key="2">
    <source>
        <dbReference type="ARBA" id="ARBA00022723"/>
    </source>
</evidence>
<dbReference type="PANTHER" id="PTHR42804:SF1">
    <property type="entry name" value="ALDEHYDE DEHYDROGENASE-RELATED"/>
    <property type="match status" value="1"/>
</dbReference>
<dbReference type="PROSITE" id="PS00070">
    <property type="entry name" value="ALDEHYDE_DEHYDR_CYS"/>
    <property type="match status" value="1"/>
</dbReference>
<dbReference type="EMBL" id="AQHN01000084">
    <property type="protein sequence ID" value="ENN85107.1"/>
    <property type="molecule type" value="Genomic_DNA"/>
</dbReference>
<dbReference type="Gene3D" id="3.40.309.10">
    <property type="entry name" value="Aldehyde Dehydrogenase, Chain A, domain 2"/>
    <property type="match status" value="1"/>
</dbReference>
<gene>
    <name evidence="12" type="ORF">RHSP_56885</name>
</gene>
<dbReference type="CDD" id="cd07138">
    <property type="entry name" value="ALDH_CddD_SSP0762"/>
    <property type="match status" value="1"/>
</dbReference>
<dbReference type="PATRIC" id="fig|363754.4.peg.5159"/>
<evidence type="ECO:0000256" key="8">
    <source>
        <dbReference type="ARBA" id="ARBA00049194"/>
    </source>
</evidence>
<evidence type="ECO:0000256" key="10">
    <source>
        <dbReference type="RuleBase" id="RU003345"/>
    </source>
</evidence>
<dbReference type="InterPro" id="IPR016160">
    <property type="entry name" value="Ald_DH_CS_CYS"/>
</dbReference>
<dbReference type="AlphaFoldDB" id="N6V1Z0"/>
<evidence type="ECO:0000313" key="12">
    <source>
        <dbReference type="EMBL" id="ENN85107.1"/>
    </source>
</evidence>
<dbReference type="SUPFAM" id="SSF53720">
    <property type="entry name" value="ALDH-like"/>
    <property type="match status" value="1"/>
</dbReference>
<comment type="caution">
    <text evidence="12">The sequence shown here is derived from an EMBL/GenBank/DDBJ whole genome shotgun (WGS) entry which is preliminary data.</text>
</comment>
<evidence type="ECO:0000256" key="5">
    <source>
        <dbReference type="ARBA" id="ARBA00023002"/>
    </source>
</evidence>
<comment type="similarity">
    <text evidence="1 10">Belongs to the aldehyde dehydrogenase family.</text>
</comment>
<dbReference type="InterPro" id="IPR016162">
    <property type="entry name" value="Ald_DH_N"/>
</dbReference>
<keyword evidence="6" id="KW-0558">Oxidation</keyword>